<comment type="domain">
    <text evidence="15">The C-terminal domain has nuclease activity and interacts with RecD. It interacts with RecA, facilitating its loading onto ssDNA.</text>
</comment>
<organism evidence="20 21">
    <name type="scientific">Allofranklinella schreckenbergeri</name>
    <dbReference type="NCBI Taxonomy" id="1076744"/>
    <lineage>
        <taxon>Bacteria</taxon>
        <taxon>Pseudomonadati</taxon>
        <taxon>Pseudomonadota</taxon>
        <taxon>Betaproteobacteria</taxon>
        <taxon>Burkholderiales</taxon>
        <taxon>Comamonadaceae</taxon>
        <taxon>Allofranklinella</taxon>
    </lineage>
</organism>
<dbReference type="InterPro" id="IPR004586">
    <property type="entry name" value="RecB"/>
</dbReference>
<feature type="region of interest" description="Disordered" evidence="17">
    <location>
        <begin position="872"/>
        <end position="901"/>
    </location>
</feature>
<dbReference type="SUPFAM" id="SSF52980">
    <property type="entry name" value="Restriction endonuclease-like"/>
    <property type="match status" value="1"/>
</dbReference>
<evidence type="ECO:0000256" key="9">
    <source>
        <dbReference type="ARBA" id="ARBA00022842"/>
    </source>
</evidence>
<evidence type="ECO:0000256" key="3">
    <source>
        <dbReference type="ARBA" id="ARBA00022741"/>
    </source>
</evidence>
<feature type="region of interest" description="Disordered" evidence="17">
    <location>
        <begin position="1062"/>
        <end position="1088"/>
    </location>
</feature>
<evidence type="ECO:0000256" key="5">
    <source>
        <dbReference type="ARBA" id="ARBA00022801"/>
    </source>
</evidence>
<dbReference type="GO" id="GO:0016887">
    <property type="term" value="F:ATP hydrolysis activity"/>
    <property type="evidence" value="ECO:0007669"/>
    <property type="project" value="RHEA"/>
</dbReference>
<dbReference type="Pfam" id="PF12705">
    <property type="entry name" value="PDDEXK_1"/>
    <property type="match status" value="1"/>
</dbReference>
<dbReference type="PROSITE" id="PS51198">
    <property type="entry name" value="UVRD_HELICASE_ATP_BIND"/>
    <property type="match status" value="1"/>
</dbReference>
<evidence type="ECO:0000259" key="19">
    <source>
        <dbReference type="PROSITE" id="PS51217"/>
    </source>
</evidence>
<evidence type="ECO:0000256" key="8">
    <source>
        <dbReference type="ARBA" id="ARBA00022840"/>
    </source>
</evidence>
<feature type="binding site" evidence="15">
    <location>
        <position position="1230"/>
    </location>
    <ligand>
        <name>Mg(2+)</name>
        <dbReference type="ChEBI" id="CHEBI:18420"/>
    </ligand>
</feature>
<dbReference type="Gene3D" id="1.10.3170.10">
    <property type="entry name" value="Recbcd, chain B, domain 2"/>
    <property type="match status" value="1"/>
</dbReference>
<evidence type="ECO:0000256" key="11">
    <source>
        <dbReference type="ARBA" id="ARBA00023204"/>
    </source>
</evidence>
<comment type="similarity">
    <text evidence="15">Belongs to the helicase family. UvrD subfamily.</text>
</comment>
<dbReference type="NCBIfam" id="TIGR00609">
    <property type="entry name" value="recB"/>
    <property type="match status" value="1"/>
</dbReference>
<evidence type="ECO:0000256" key="12">
    <source>
        <dbReference type="ARBA" id="ARBA00023235"/>
    </source>
</evidence>
<dbReference type="Proteomes" id="UP000281171">
    <property type="component" value="Unassembled WGS sequence"/>
</dbReference>
<evidence type="ECO:0000256" key="13">
    <source>
        <dbReference type="ARBA" id="ARBA00034617"/>
    </source>
</evidence>
<keyword evidence="1 15" id="KW-0540">Nuclease</keyword>
<dbReference type="GO" id="GO:0000287">
    <property type="term" value="F:magnesium ion binding"/>
    <property type="evidence" value="ECO:0007669"/>
    <property type="project" value="UniProtKB-UniRule"/>
</dbReference>
<dbReference type="InterPro" id="IPR014016">
    <property type="entry name" value="UvrD-like_ATP-bd"/>
</dbReference>
<dbReference type="EC" id="3.1.11.5" evidence="15"/>
<dbReference type="InterPro" id="IPR000212">
    <property type="entry name" value="DNA_helicase_UvrD/REP"/>
</dbReference>
<dbReference type="InterPro" id="IPR011335">
    <property type="entry name" value="Restrct_endonuc-II-like"/>
</dbReference>
<keyword evidence="8 15" id="KW-0067">ATP-binding</keyword>
<dbReference type="Gene3D" id="1.10.486.10">
    <property type="entry name" value="PCRA, domain 4"/>
    <property type="match status" value="1"/>
</dbReference>
<keyword evidence="12 15" id="KW-0413">Isomerase</keyword>
<dbReference type="GO" id="GO:0005524">
    <property type="term" value="F:ATP binding"/>
    <property type="evidence" value="ECO:0007669"/>
    <property type="project" value="UniProtKB-UniRule"/>
</dbReference>
<comment type="function">
    <text evidence="15">A helicase/nuclease that prepares dsDNA breaks (DSB) for recombinational DNA repair. Binds to DSBs and unwinds DNA via a highly rapid and processive ATP-dependent bidirectional helicase activity. Unwinds dsDNA until it encounters a Chi (crossover hotspot instigator) sequence from the 3' direction. Cuts ssDNA a few nucleotides 3' to the Chi site. The properties and activities of the enzyme are changed at Chi. The Chi-altered holoenzyme produces a long 3'-ssDNA overhang and facilitates RecA-binding to the ssDNA for homologous DNA recombination and repair. Holoenzyme degrades any linearized DNA that is unable to undergo homologous recombination. In the holoenzyme this subunit contributes ATPase, 3'-5' helicase, exonuclease activity and loads RecA onto ssDNA.</text>
</comment>
<dbReference type="InterPro" id="IPR014017">
    <property type="entry name" value="DNA_helicase_UvrD-like_C"/>
</dbReference>
<sequence length="1346" mass="149021">MHSERPNASARKRTFAKTAEPSHAFAHPHKQLHRFASSVSALPLALKLPLTGSGLIEASAGTGKTWTIAALYLRLVLGHGANAAPEETPIPSSTIPPEQQTLGQAFVRPLIPKEILVVTFTRAATQELVSRIRERLSEAAHFFRQHDDGSAHPDAFLQHLRAHYPPGPLREQAAWRLANAAETMDEAAIHTIDGWCRRVLQNYASLTGVMGDDSLDGDTHALWQAAAMDFWRNHIYPMQGDAMQAIQTIWPDAQKWLATSQTLRSPPQGAPLFPGASGDFGAWLGQAYRQQQQKLQQWAAEWQEKTPRLQAWLNEQVLHHGADWSGSFKPHYPKWLQAIADWAQQPTPHMDALSESAKRRLSPSGMLAARTRNAPALAAQDLPPELEDLQQLLHQLAQLPALRDAATDFAARYTYQRWQQLKAQQALMDFGDLLLRVRQALDGPHGPALRQRLLGDYPVALIDEFQDTSPDQYAVFHTIYQTVSPSAPTPHTDEAAPTPPRAWLLIGDPKQSIYSFRGADIYSFLAAKLATQGQHYALDTNFRSTHAIVAAVNHLFAQAEARCKEGAFRFRTEQHDPLPFTPVQARGLEECLQTSEGAVVPALTFCAPPADAQGDRPLLAQLCAEQIAQWLNQPLRFQSAAQPDAPEAGRTLQPGDIAVLVHRQQDAALMQKALRQRGLDAVYLSDRQSVFDSPESLDLVHWLRAVAEPGDVALARAAFATPLMAQPIADLLHATDHEDALERQLDTLQSLHAIWRRQGVLPMLHQTIHRLNLAQRWHALHDGRAERRMTNLLHLAELLQQASEQYEGMQGLIRHLVQQIHHARHSASDMDAGEQTLRLESDAQLIQIVTIHKSKGLEYPVVLLPFATHARANRGQGQGPAPAPSSHTPAEPSPPAPDPTEERLREDLRLLYVALTRARHALWIGAPRHKLDARSALAHLIDSRSLRPKERGESDWFTPLSALAQTCPHIHVIPTQDASCTPYQRPQPAPHWRPLLPYPQGIEQDFAIVSFSALVRGAQPAPALAQPAAHTADADADANADEAALHHATPLKLWQPLDQLASDEPAQEASALPTPTHDAAHDAPPANAPWHALAGSARLGDWVHQSLEWLQAEGFPTPLTPAQQHRLARTATLAGFDADITTLQTWLTHMLDAALPLPDGNARLCQLHSTLPELEFWLPVPPGSDAPAHPHAPFNAHTLDALCRRHIYPGQPRPQLPARQWQGMLMGFADLVFQHQGRYWVLDYKTNRLGSDAESYHASALGEAVLQHRYDLQAALYLYALHRLLHARLPDYHPQRHLGGALYWFLRGIDHPQAGLLHIATAPDMLQAMDEALGAAPIDAPKITNQ</sequence>
<keyword evidence="3 15" id="KW-0547">Nucleotide-binding</keyword>
<evidence type="ECO:0000256" key="14">
    <source>
        <dbReference type="ARBA" id="ARBA00048988"/>
    </source>
</evidence>
<comment type="cofactor">
    <cofactor evidence="15">
        <name>Mg(2+)</name>
        <dbReference type="ChEBI" id="CHEBI:18420"/>
    </cofactor>
    <text evidence="15">Binds 1 Mg(2+) ion per subunit.</text>
</comment>
<keyword evidence="6 15" id="KW-0347">Helicase</keyword>
<evidence type="ECO:0000313" key="21">
    <source>
        <dbReference type="Proteomes" id="UP000281171"/>
    </source>
</evidence>
<accession>A0A3M6R1P8</accession>
<comment type="catalytic activity">
    <reaction evidence="14 15">
        <text>ATP + H2O = ADP + phosphate + H(+)</text>
        <dbReference type="Rhea" id="RHEA:13065"/>
        <dbReference type="ChEBI" id="CHEBI:15377"/>
        <dbReference type="ChEBI" id="CHEBI:15378"/>
        <dbReference type="ChEBI" id="CHEBI:30616"/>
        <dbReference type="ChEBI" id="CHEBI:43474"/>
        <dbReference type="ChEBI" id="CHEBI:456216"/>
        <dbReference type="EC" id="5.6.2.4"/>
    </reaction>
</comment>
<name>A0A3M6R1P8_9BURK</name>
<keyword evidence="5 15" id="KW-0378">Hydrolase</keyword>
<dbReference type="Gene3D" id="3.40.50.300">
    <property type="entry name" value="P-loop containing nucleotide triphosphate hydrolases"/>
    <property type="match status" value="2"/>
</dbReference>
<dbReference type="GO" id="GO:0009338">
    <property type="term" value="C:exodeoxyribonuclease V complex"/>
    <property type="evidence" value="ECO:0007669"/>
    <property type="project" value="TreeGrafter"/>
</dbReference>
<feature type="compositionally biased region" description="Low complexity" evidence="17">
    <location>
        <begin position="1073"/>
        <end position="1088"/>
    </location>
</feature>
<keyword evidence="10 15" id="KW-0238">DNA-binding</keyword>
<comment type="domain">
    <text evidence="15">The N-terminal DNA-binding domain is a ssDNA-dependent ATPase and has ATP-dependent 3'-5' helicase function. This domain interacts with RecC.</text>
</comment>
<evidence type="ECO:0000256" key="16">
    <source>
        <dbReference type="PROSITE-ProRule" id="PRU00560"/>
    </source>
</evidence>
<comment type="subunit">
    <text evidence="15">Heterotrimer of RecB, RecC and RecD. All subunits contribute to DNA-binding. Interacts with RecA.</text>
</comment>
<dbReference type="InterPro" id="IPR038726">
    <property type="entry name" value="PDDEXK_AddAB-type"/>
</dbReference>
<evidence type="ECO:0000256" key="6">
    <source>
        <dbReference type="ARBA" id="ARBA00022806"/>
    </source>
</evidence>
<keyword evidence="2 15" id="KW-0479">Metal-binding</keyword>
<evidence type="ECO:0000256" key="17">
    <source>
        <dbReference type="SAM" id="MobiDB-lite"/>
    </source>
</evidence>
<dbReference type="GO" id="GO:0043138">
    <property type="term" value="F:3'-5' DNA helicase activity"/>
    <property type="evidence" value="ECO:0007669"/>
    <property type="project" value="UniProtKB-UniRule"/>
</dbReference>
<proteinExistence type="inferred from homology"/>
<dbReference type="PANTHER" id="PTHR11070">
    <property type="entry name" value="UVRD / RECB / PCRA DNA HELICASE FAMILY MEMBER"/>
    <property type="match status" value="1"/>
</dbReference>
<dbReference type="GO" id="GO:0003677">
    <property type="term" value="F:DNA binding"/>
    <property type="evidence" value="ECO:0007669"/>
    <property type="project" value="UniProtKB-UniRule"/>
</dbReference>
<keyword evidence="4 15" id="KW-0227">DNA damage</keyword>
<evidence type="ECO:0000256" key="4">
    <source>
        <dbReference type="ARBA" id="ARBA00022763"/>
    </source>
</evidence>
<dbReference type="Gene3D" id="3.90.320.10">
    <property type="match status" value="1"/>
</dbReference>
<dbReference type="EC" id="5.6.2.4" evidence="15"/>
<feature type="region of interest" description="DNA-binding and helicase activity, interacts with RecC" evidence="15">
    <location>
        <begin position="1"/>
        <end position="942"/>
    </location>
</feature>
<evidence type="ECO:0000256" key="7">
    <source>
        <dbReference type="ARBA" id="ARBA00022839"/>
    </source>
</evidence>
<comment type="catalytic activity">
    <reaction evidence="15">
        <text>Exonucleolytic cleavage (in the presence of ATP) in either 5'- to 3'- or 3'- to 5'-direction to yield 5'-phosphooligonucleotides.</text>
        <dbReference type="EC" id="3.1.11.5"/>
    </reaction>
</comment>
<keyword evidence="9 15" id="KW-0460">Magnesium</keyword>
<feature type="domain" description="UvrD-like helicase C-terminal" evidence="19">
    <location>
        <begin position="546"/>
        <end position="856"/>
    </location>
</feature>
<feature type="region of interest" description="Disordered" evidence="17">
    <location>
        <begin position="1"/>
        <end position="22"/>
    </location>
</feature>
<dbReference type="GO" id="GO:0005829">
    <property type="term" value="C:cytosol"/>
    <property type="evidence" value="ECO:0007669"/>
    <property type="project" value="TreeGrafter"/>
</dbReference>
<feature type="domain" description="UvrD-like helicase ATP-binding" evidence="18">
    <location>
        <begin position="37"/>
        <end position="545"/>
    </location>
</feature>
<dbReference type="InterPro" id="IPR027417">
    <property type="entry name" value="P-loop_NTPase"/>
</dbReference>
<feature type="binding site" evidence="15">
    <location>
        <position position="1243"/>
    </location>
    <ligand>
        <name>Mg(2+)</name>
        <dbReference type="ChEBI" id="CHEBI:18420"/>
    </ligand>
</feature>
<evidence type="ECO:0000256" key="2">
    <source>
        <dbReference type="ARBA" id="ARBA00022723"/>
    </source>
</evidence>
<keyword evidence="11 15" id="KW-0234">DNA repair</keyword>
<comment type="catalytic activity">
    <reaction evidence="13 15">
        <text>Couples ATP hydrolysis with the unwinding of duplex DNA by translocating in the 3'-5' direction.</text>
        <dbReference type="EC" id="5.6.2.4"/>
    </reaction>
</comment>
<keyword evidence="7 15" id="KW-0269">Exonuclease</keyword>
<evidence type="ECO:0000313" key="20">
    <source>
        <dbReference type="EMBL" id="RMX09145.1"/>
    </source>
</evidence>
<evidence type="ECO:0000259" key="18">
    <source>
        <dbReference type="PROSITE" id="PS51198"/>
    </source>
</evidence>
<dbReference type="GO" id="GO:0000724">
    <property type="term" value="P:double-strand break repair via homologous recombination"/>
    <property type="evidence" value="ECO:0007669"/>
    <property type="project" value="UniProtKB-UniRule"/>
</dbReference>
<feature type="binding site" evidence="15">
    <location>
        <position position="1104"/>
    </location>
    <ligand>
        <name>Mg(2+)</name>
        <dbReference type="ChEBI" id="CHEBI:18420"/>
    </ligand>
</feature>
<dbReference type="EMBL" id="RDQK01000016">
    <property type="protein sequence ID" value="RMX09145.1"/>
    <property type="molecule type" value="Genomic_DNA"/>
</dbReference>
<feature type="region of interest" description="Nuclease activity, interacts with RecD and RecA" evidence="15">
    <location>
        <begin position="1005"/>
        <end position="1346"/>
    </location>
</feature>
<reference evidence="20 21" key="1">
    <citation type="submission" date="2018-10" db="EMBL/GenBank/DDBJ databases">
        <title>Comamonadaceae CDC group NO-1 genome sequencing and assembly.</title>
        <authorList>
            <person name="Bernier A.-M."/>
            <person name="Bernard K."/>
        </authorList>
    </citation>
    <scope>NUCLEOTIDE SEQUENCE [LARGE SCALE GENOMIC DNA]</scope>
    <source>
        <strain evidence="20 21">NML180581</strain>
    </source>
</reference>
<evidence type="ECO:0000256" key="10">
    <source>
        <dbReference type="ARBA" id="ARBA00023125"/>
    </source>
</evidence>
<dbReference type="Pfam" id="PF13361">
    <property type="entry name" value="UvrD_C"/>
    <property type="match status" value="1"/>
</dbReference>
<gene>
    <name evidence="15 20" type="primary">recB</name>
    <name evidence="20" type="ORF">EBQ24_07350</name>
</gene>
<comment type="caution">
    <text evidence="20">The sequence shown here is derived from an EMBL/GenBank/DDBJ whole genome shotgun (WGS) entry which is preliminary data.</text>
</comment>
<feature type="active site" description="For nuclease activity" evidence="15">
    <location>
        <position position="1243"/>
    </location>
</feature>
<dbReference type="CDD" id="cd22352">
    <property type="entry name" value="RecB_C-like"/>
    <property type="match status" value="1"/>
</dbReference>
<protein>
    <recommendedName>
        <fullName evidence="15">RecBCD enzyme subunit RecB</fullName>
        <ecNumber evidence="15">3.1.11.5</ecNumber>
        <ecNumber evidence="15">5.6.2.4</ecNumber>
    </recommendedName>
    <alternativeName>
        <fullName evidence="15">DNA 3'-5' helicase subunit RecB</fullName>
    </alternativeName>
    <alternativeName>
        <fullName evidence="15">Exonuclease V subunit RecB</fullName>
        <shortName evidence="15">ExoV subunit RecB</shortName>
    </alternativeName>
    <alternativeName>
        <fullName evidence="15">Helicase/nuclease RecBCD subunit RecB</fullName>
    </alternativeName>
</protein>
<comment type="miscellaneous">
    <text evidence="15">In the RecBCD complex, RecB has a slow 3'-5' helicase, an exonuclease activity and loads RecA onto ssDNA, RecD has a fast 5'-3' helicase activity, while RecC stimulates the ATPase and processivity of the RecB helicase and contributes to recognition of the Chi site.</text>
</comment>
<dbReference type="PROSITE" id="PS51217">
    <property type="entry name" value="UVRD_HELICASE_CTER"/>
    <property type="match status" value="1"/>
</dbReference>
<feature type="binding site" evidence="16">
    <location>
        <begin position="58"/>
        <end position="65"/>
    </location>
    <ligand>
        <name>ATP</name>
        <dbReference type="ChEBI" id="CHEBI:30616"/>
    </ligand>
</feature>
<evidence type="ECO:0000256" key="1">
    <source>
        <dbReference type="ARBA" id="ARBA00022722"/>
    </source>
</evidence>
<dbReference type="InterPro" id="IPR011604">
    <property type="entry name" value="PDDEXK-like_dom_sf"/>
</dbReference>
<dbReference type="SUPFAM" id="SSF52540">
    <property type="entry name" value="P-loop containing nucleoside triphosphate hydrolases"/>
    <property type="match status" value="1"/>
</dbReference>
<dbReference type="GO" id="GO:0008854">
    <property type="term" value="F:exodeoxyribonuclease V activity"/>
    <property type="evidence" value="ECO:0007669"/>
    <property type="project" value="UniProtKB-EC"/>
</dbReference>
<dbReference type="HAMAP" id="MF_01485">
    <property type="entry name" value="RecB"/>
    <property type="match status" value="1"/>
</dbReference>
<evidence type="ECO:0000256" key="15">
    <source>
        <dbReference type="HAMAP-Rule" id="MF_01485"/>
    </source>
</evidence>
<dbReference type="Pfam" id="PF00580">
    <property type="entry name" value="UvrD-helicase"/>
    <property type="match status" value="1"/>
</dbReference>
<dbReference type="PANTHER" id="PTHR11070:SF23">
    <property type="entry name" value="RECBCD ENZYME SUBUNIT RECB"/>
    <property type="match status" value="1"/>
</dbReference>